<sequence length="165" mass="18408">MDMASRVGRLSLHKARPYCSESFIALFAVFFVVCMFASYTLLKNVSAAQTTEALNYVSLVKEYSVNVEGEKLEITFKPSTSIPNAYAFVNGIEVLSMPDIYSATDGTTMIVGQSAPFYIDNSTALENVYRLNVGGQDISPEKDTGMFRSWYDDTLIYMEQLLLLL</sequence>
<dbReference type="Proteomes" id="UP000796880">
    <property type="component" value="Unassembled WGS sequence"/>
</dbReference>
<dbReference type="PANTHER" id="PTHR34590:SF5">
    <property type="entry name" value="OS04G0586500 PROTEIN"/>
    <property type="match status" value="1"/>
</dbReference>
<dbReference type="GO" id="GO:0004714">
    <property type="term" value="F:transmembrane receptor protein tyrosine kinase activity"/>
    <property type="evidence" value="ECO:0007669"/>
    <property type="project" value="InterPro"/>
</dbReference>
<evidence type="ECO:0000313" key="3">
    <source>
        <dbReference type="Proteomes" id="UP000796880"/>
    </source>
</evidence>
<evidence type="ECO:0000256" key="1">
    <source>
        <dbReference type="SAM" id="Phobius"/>
    </source>
</evidence>
<protein>
    <submittedName>
        <fullName evidence="2">Uncharacterized protein</fullName>
    </submittedName>
</protein>
<keyword evidence="1" id="KW-0812">Transmembrane</keyword>
<reference evidence="2" key="1">
    <citation type="submission" date="2020-03" db="EMBL/GenBank/DDBJ databases">
        <title>A high-quality chromosome-level genome assembly of a woody plant with both climbing and erect habits, Rhamnella rubrinervis.</title>
        <authorList>
            <person name="Lu Z."/>
            <person name="Yang Y."/>
            <person name="Zhu X."/>
            <person name="Sun Y."/>
        </authorList>
    </citation>
    <scope>NUCLEOTIDE SEQUENCE</scope>
    <source>
        <strain evidence="2">BYM</strain>
        <tissue evidence="2">Leaf</tissue>
    </source>
</reference>
<dbReference type="PANTHER" id="PTHR34590">
    <property type="entry name" value="OS03G0124300 PROTEIN-RELATED"/>
    <property type="match status" value="1"/>
</dbReference>
<dbReference type="InterPro" id="IPR045272">
    <property type="entry name" value="ANXUR1/2-like"/>
</dbReference>
<name>A0A8K0H0V1_9ROSA</name>
<keyword evidence="3" id="KW-1185">Reference proteome</keyword>
<accession>A0A8K0H0V1</accession>
<dbReference type="OrthoDB" id="1720310at2759"/>
<comment type="caution">
    <text evidence="2">The sequence shown here is derived from an EMBL/GenBank/DDBJ whole genome shotgun (WGS) entry which is preliminary data.</text>
</comment>
<dbReference type="AlphaFoldDB" id="A0A8K0H0V1"/>
<keyword evidence="1" id="KW-1133">Transmembrane helix</keyword>
<feature type="transmembrane region" description="Helical" evidence="1">
    <location>
        <begin position="21"/>
        <end position="42"/>
    </location>
</feature>
<organism evidence="2 3">
    <name type="scientific">Rhamnella rubrinervis</name>
    <dbReference type="NCBI Taxonomy" id="2594499"/>
    <lineage>
        <taxon>Eukaryota</taxon>
        <taxon>Viridiplantae</taxon>
        <taxon>Streptophyta</taxon>
        <taxon>Embryophyta</taxon>
        <taxon>Tracheophyta</taxon>
        <taxon>Spermatophyta</taxon>
        <taxon>Magnoliopsida</taxon>
        <taxon>eudicotyledons</taxon>
        <taxon>Gunneridae</taxon>
        <taxon>Pentapetalae</taxon>
        <taxon>rosids</taxon>
        <taxon>fabids</taxon>
        <taxon>Rosales</taxon>
        <taxon>Rhamnaceae</taxon>
        <taxon>rhamnoid group</taxon>
        <taxon>Rhamneae</taxon>
        <taxon>Rhamnella</taxon>
    </lineage>
</organism>
<dbReference type="EMBL" id="VOIH02000006">
    <property type="protein sequence ID" value="KAF3443641.1"/>
    <property type="molecule type" value="Genomic_DNA"/>
</dbReference>
<evidence type="ECO:0000313" key="2">
    <source>
        <dbReference type="EMBL" id="KAF3443641.1"/>
    </source>
</evidence>
<gene>
    <name evidence="2" type="ORF">FNV43_RR13331</name>
</gene>
<proteinExistence type="predicted"/>
<keyword evidence="1" id="KW-0472">Membrane</keyword>